<dbReference type="Proteomes" id="UP000076959">
    <property type="component" value="Unassembled WGS sequence"/>
</dbReference>
<dbReference type="InterPro" id="IPR020471">
    <property type="entry name" value="AKR"/>
</dbReference>
<reference evidence="3 4" key="1">
    <citation type="submission" date="2016-03" db="EMBL/GenBank/DDBJ databases">
        <title>Draft Genome Sequence of the Strain BR 10245 (Bradyrhizobium sp.) isolated from nodules of Centrolobium paraense.</title>
        <authorList>
            <person name="Simoes-Araujo J.L.Sr."/>
            <person name="Barauna A.C."/>
            <person name="Silva K."/>
            <person name="Zilli J.E."/>
        </authorList>
    </citation>
    <scope>NUCLEOTIDE SEQUENCE [LARGE SCALE GENOMIC DNA]</scope>
    <source>
        <strain evidence="3 4">BR 10245</strain>
    </source>
</reference>
<protein>
    <submittedName>
        <fullName evidence="3">Aldo/keto reductase</fullName>
    </submittedName>
</protein>
<dbReference type="InterPro" id="IPR036812">
    <property type="entry name" value="NAD(P)_OxRdtase_dom_sf"/>
</dbReference>
<dbReference type="SUPFAM" id="SSF51430">
    <property type="entry name" value="NAD(P)-linked oxidoreductase"/>
    <property type="match status" value="1"/>
</dbReference>
<name>A0A176YEI7_9BRAD</name>
<dbReference type="GO" id="GO:0005829">
    <property type="term" value="C:cytosol"/>
    <property type="evidence" value="ECO:0007669"/>
    <property type="project" value="TreeGrafter"/>
</dbReference>
<dbReference type="EMBL" id="LUUB01000080">
    <property type="protein sequence ID" value="OAF05043.1"/>
    <property type="molecule type" value="Genomic_DNA"/>
</dbReference>
<dbReference type="PANTHER" id="PTHR43364">
    <property type="entry name" value="NADH-SPECIFIC METHYLGLYOXAL REDUCTASE-RELATED"/>
    <property type="match status" value="1"/>
</dbReference>
<dbReference type="STRING" id="1505087.AYJ54_21520"/>
<keyword evidence="4" id="KW-1185">Reference proteome</keyword>
<organism evidence="3 4">
    <name type="scientific">Bradyrhizobium centrolobii</name>
    <dbReference type="NCBI Taxonomy" id="1505087"/>
    <lineage>
        <taxon>Bacteria</taxon>
        <taxon>Pseudomonadati</taxon>
        <taxon>Pseudomonadota</taxon>
        <taxon>Alphaproteobacteria</taxon>
        <taxon>Hyphomicrobiales</taxon>
        <taxon>Nitrobacteraceae</taxon>
        <taxon>Bradyrhizobium</taxon>
    </lineage>
</organism>
<sequence>MEIRNLGASGLRVSAVGLGCNNFGQRTDLETSRKVIHRALDLGITLFDTADIYAGMGGSETVLGIVLGDRRKDIVLATKYSKPMAADGTKQGASRRYIMSAVEASLTRLKTDYIDLYQQHDYDPLTPMEETLRALDDLIRQGKVRYIGNSNFPAWRIAEAEFTARAMNVSRFVSCQDEYSLVVRDIEKDLLPAAQEYRLGLLPFFPLASGLLTGKYQRGAAAPADTRFAKAPALRDRYVTPRNEDMVEKLQAFAKARGHTMLELAFSWLAARPQVSSVIAGATRVEQVEENVKAIAWQLSAEDLAEIDEITKG</sequence>
<dbReference type="OrthoDB" id="9803483at2"/>
<proteinExistence type="predicted"/>
<dbReference type="PRINTS" id="PR00069">
    <property type="entry name" value="ALDKETRDTASE"/>
</dbReference>
<evidence type="ECO:0000313" key="3">
    <source>
        <dbReference type="EMBL" id="OAF05043.1"/>
    </source>
</evidence>
<accession>A0A176YEI7</accession>
<dbReference type="GO" id="GO:0016491">
    <property type="term" value="F:oxidoreductase activity"/>
    <property type="evidence" value="ECO:0007669"/>
    <property type="project" value="UniProtKB-KW"/>
</dbReference>
<gene>
    <name evidence="3" type="ORF">AYJ54_21520</name>
</gene>
<dbReference type="PANTHER" id="PTHR43364:SF4">
    <property type="entry name" value="NAD(P)-LINKED OXIDOREDUCTASE SUPERFAMILY PROTEIN"/>
    <property type="match status" value="1"/>
</dbReference>
<evidence type="ECO:0000313" key="4">
    <source>
        <dbReference type="Proteomes" id="UP000076959"/>
    </source>
</evidence>
<dbReference type="InterPro" id="IPR023210">
    <property type="entry name" value="NADP_OxRdtase_dom"/>
</dbReference>
<evidence type="ECO:0000259" key="2">
    <source>
        <dbReference type="Pfam" id="PF00248"/>
    </source>
</evidence>
<dbReference type="RefSeq" id="WP_063704360.1">
    <property type="nucleotide sequence ID" value="NZ_LUUB01000080.1"/>
</dbReference>
<dbReference type="AlphaFoldDB" id="A0A176YEI7"/>
<keyword evidence="1" id="KW-0560">Oxidoreductase</keyword>
<comment type="caution">
    <text evidence="3">The sequence shown here is derived from an EMBL/GenBank/DDBJ whole genome shotgun (WGS) entry which is preliminary data.</text>
</comment>
<evidence type="ECO:0000256" key="1">
    <source>
        <dbReference type="ARBA" id="ARBA00023002"/>
    </source>
</evidence>
<dbReference type="InterPro" id="IPR050523">
    <property type="entry name" value="AKR_Detox_Biosynth"/>
</dbReference>
<dbReference type="Pfam" id="PF00248">
    <property type="entry name" value="Aldo_ket_red"/>
    <property type="match status" value="1"/>
</dbReference>
<dbReference type="Gene3D" id="3.20.20.100">
    <property type="entry name" value="NADP-dependent oxidoreductase domain"/>
    <property type="match status" value="1"/>
</dbReference>
<feature type="domain" description="NADP-dependent oxidoreductase" evidence="2">
    <location>
        <begin position="16"/>
        <end position="311"/>
    </location>
</feature>
<dbReference type="FunFam" id="3.20.20.100:FF:000004">
    <property type="entry name" value="Oxidoreductase, aldo/keto reductase"/>
    <property type="match status" value="1"/>
</dbReference>